<evidence type="ECO:0000256" key="1">
    <source>
        <dbReference type="ARBA" id="ARBA00007447"/>
    </source>
</evidence>
<keyword evidence="2" id="KW-0645">Protease</keyword>
<dbReference type="InterPro" id="IPR051708">
    <property type="entry name" value="Plant_Aspart_Prot_A1"/>
</dbReference>
<dbReference type="CDD" id="cd05476">
    <property type="entry name" value="pepsin_A_like_plant"/>
    <property type="match status" value="1"/>
</dbReference>
<keyword evidence="4" id="KW-0378">Hydrolase</keyword>
<dbReference type="InterPro" id="IPR034161">
    <property type="entry name" value="Pepsin-like_plant"/>
</dbReference>
<dbReference type="AlphaFoldDB" id="A0A426YUW3"/>
<comment type="caution">
    <text evidence="7">The sequence shown here is derived from an EMBL/GenBank/DDBJ whole genome shotgun (WGS) entry which is preliminary data.</text>
</comment>
<dbReference type="Gene3D" id="2.40.70.10">
    <property type="entry name" value="Acid Proteases"/>
    <property type="match status" value="2"/>
</dbReference>
<feature type="domain" description="Peptidase A1" evidence="6">
    <location>
        <begin position="198"/>
        <end position="601"/>
    </location>
</feature>
<comment type="similarity">
    <text evidence="1">Belongs to the peptidase A1 family.</text>
</comment>
<evidence type="ECO:0000256" key="3">
    <source>
        <dbReference type="ARBA" id="ARBA00022750"/>
    </source>
</evidence>
<dbReference type="Pfam" id="PF14543">
    <property type="entry name" value="TAXi_N"/>
    <property type="match status" value="1"/>
</dbReference>
<dbReference type="InterPro" id="IPR001969">
    <property type="entry name" value="Aspartic_peptidase_AS"/>
</dbReference>
<dbReference type="EMBL" id="AMZH03010060">
    <property type="protein sequence ID" value="RRT55504.1"/>
    <property type="molecule type" value="Genomic_DNA"/>
</dbReference>
<dbReference type="SUPFAM" id="SSF50630">
    <property type="entry name" value="Acid proteases"/>
    <property type="match status" value="1"/>
</dbReference>
<dbReference type="InterPro" id="IPR032861">
    <property type="entry name" value="TAXi_N"/>
</dbReference>
<dbReference type="GO" id="GO:0006508">
    <property type="term" value="P:proteolysis"/>
    <property type="evidence" value="ECO:0007669"/>
    <property type="project" value="UniProtKB-KW"/>
</dbReference>
<name>A0A426YUW3_ENSVE</name>
<evidence type="ECO:0000256" key="5">
    <source>
        <dbReference type="ARBA" id="ARBA00023180"/>
    </source>
</evidence>
<dbReference type="PROSITE" id="PS51767">
    <property type="entry name" value="PEPTIDASE_A1"/>
    <property type="match status" value="1"/>
</dbReference>
<proteinExistence type="inferred from homology"/>
<dbReference type="PANTHER" id="PTHR47967">
    <property type="entry name" value="OS07G0603500 PROTEIN-RELATED"/>
    <property type="match status" value="1"/>
</dbReference>
<evidence type="ECO:0000259" key="6">
    <source>
        <dbReference type="PROSITE" id="PS51767"/>
    </source>
</evidence>
<protein>
    <recommendedName>
        <fullName evidence="6">Peptidase A1 domain-containing protein</fullName>
    </recommendedName>
</protein>
<reference evidence="7 8" key="1">
    <citation type="journal article" date="2014" name="Agronomy (Basel)">
        <title>A Draft Genome Sequence for Ensete ventricosum, the Drought-Tolerant Tree Against Hunger.</title>
        <authorList>
            <person name="Harrison J."/>
            <person name="Moore K.A."/>
            <person name="Paszkiewicz K."/>
            <person name="Jones T."/>
            <person name="Grant M."/>
            <person name="Ambacheew D."/>
            <person name="Muzemil S."/>
            <person name="Studholme D.J."/>
        </authorList>
    </citation>
    <scope>NUCLEOTIDE SEQUENCE [LARGE SCALE GENOMIC DNA]</scope>
</reference>
<dbReference type="PROSITE" id="PS00141">
    <property type="entry name" value="ASP_PROTEASE"/>
    <property type="match status" value="1"/>
</dbReference>
<evidence type="ECO:0000313" key="7">
    <source>
        <dbReference type="EMBL" id="RRT55504.1"/>
    </source>
</evidence>
<evidence type="ECO:0000256" key="2">
    <source>
        <dbReference type="ARBA" id="ARBA00022670"/>
    </source>
</evidence>
<organism evidence="7 8">
    <name type="scientific">Ensete ventricosum</name>
    <name type="common">Abyssinian banana</name>
    <name type="synonym">Musa ensete</name>
    <dbReference type="NCBI Taxonomy" id="4639"/>
    <lineage>
        <taxon>Eukaryota</taxon>
        <taxon>Viridiplantae</taxon>
        <taxon>Streptophyta</taxon>
        <taxon>Embryophyta</taxon>
        <taxon>Tracheophyta</taxon>
        <taxon>Spermatophyta</taxon>
        <taxon>Magnoliopsida</taxon>
        <taxon>Liliopsida</taxon>
        <taxon>Zingiberales</taxon>
        <taxon>Musaceae</taxon>
        <taxon>Ensete</taxon>
    </lineage>
</organism>
<evidence type="ECO:0000256" key="4">
    <source>
        <dbReference type="ARBA" id="ARBA00022801"/>
    </source>
</evidence>
<accession>A0A426YUW3</accession>
<keyword evidence="5" id="KW-0325">Glycoprotein</keyword>
<dbReference type="PANTHER" id="PTHR47967:SF26">
    <property type="entry name" value="PEPTIDASE A1 DOMAIN-CONTAINING PROTEIN"/>
    <property type="match status" value="1"/>
</dbReference>
<dbReference type="InterPro" id="IPR032799">
    <property type="entry name" value="TAXi_C"/>
</dbReference>
<gene>
    <name evidence="7" type="ORF">B296_00034737</name>
</gene>
<evidence type="ECO:0000313" key="8">
    <source>
        <dbReference type="Proteomes" id="UP000287651"/>
    </source>
</evidence>
<keyword evidence="3" id="KW-0064">Aspartyl protease</keyword>
<dbReference type="InterPro" id="IPR021109">
    <property type="entry name" value="Peptidase_aspartic_dom_sf"/>
</dbReference>
<dbReference type="GO" id="GO:0005576">
    <property type="term" value="C:extracellular region"/>
    <property type="evidence" value="ECO:0007669"/>
    <property type="project" value="TreeGrafter"/>
</dbReference>
<sequence>MGVLVGGIRIPSAAVKHTNNVGAHHGLCLGFHGFAPFSLFGRQVGSSCHLAAVDPHQGWILLRPVKKWMSVPDNVIDVLTEGKVARGLVRTAYCASVKDEMEGSLHLNWTLVDHLEILYSQGWKDSHLFMFMILDGFQSYPLVLPLTHSLSHSQNPNFTVLHHLKSSFLHSAARHRHRRHMPDRRKQVSLPLSPGSDYTFTASVGAPSAPTVVTLYMDTGSDVVWFPCSPFECILCEGKPSYPFATPPPPPPPASRPVICGSAACAAAHSGLPASDLCAVAACSLDDIETSSCSAPCPPFYYAYGDGSLIARLRLGPLSLPGSAVPAAASSAAALHLKNFTFACAHSALAEPVGVAGFGRGPLSLPAQLAALSPSLAARFSYCLVSHSFKSDRLLRPSPLILGRTEPKPSEPDQDPPFVYTPLLHNPKHPYFYSVGLESLSVGTSRIPASSILRSVDRKGNGGMVVDSGTTFTMLPSDTYTNLANEFDRQMSRAGFQRAAEAEDETTLRPCYYYEDRKQWRRRVPGLALHFSGNASVALPRRNYFMGLESGGRRVGCLMVTSGGDASGEEDYGGPAGTLGNFQQQGFEVVYDLQAKRVGFARRRCAALWEEMSRA</sequence>
<dbReference type="GO" id="GO:0004190">
    <property type="term" value="F:aspartic-type endopeptidase activity"/>
    <property type="evidence" value="ECO:0007669"/>
    <property type="project" value="UniProtKB-KW"/>
</dbReference>
<dbReference type="InterPro" id="IPR033121">
    <property type="entry name" value="PEPTIDASE_A1"/>
</dbReference>
<dbReference type="Proteomes" id="UP000287651">
    <property type="component" value="Unassembled WGS sequence"/>
</dbReference>
<dbReference type="Pfam" id="PF14541">
    <property type="entry name" value="TAXi_C"/>
    <property type="match status" value="1"/>
</dbReference>